<evidence type="ECO:0000313" key="7">
    <source>
        <dbReference type="EMBL" id="TLD95283.1"/>
    </source>
</evidence>
<dbReference type="Pfam" id="PF00561">
    <property type="entry name" value="Abhydrolase_1"/>
    <property type="match status" value="1"/>
</dbReference>
<comment type="caution">
    <text evidence="2">Lacks conserved residue(s) required for the propagation of feature annotation.</text>
</comment>
<dbReference type="InterPro" id="IPR000073">
    <property type="entry name" value="AB_hydrolase_1"/>
</dbReference>
<name>A0A347W673_9HELI</name>
<feature type="domain" description="AB hydrolase-1" evidence="5">
    <location>
        <begin position="80"/>
        <end position="391"/>
    </location>
</feature>
<dbReference type="Proteomes" id="UP000029714">
    <property type="component" value="Unassembled WGS sequence"/>
</dbReference>
<comment type="subcellular location">
    <subcellularLocation>
        <location evidence="2">Cytoplasm</location>
    </subcellularLocation>
</comment>
<comment type="function">
    <text evidence="2">Transfers an acetyl group from acetyl-CoA to L-homoserine, forming acetyl-L-homoserine.</text>
</comment>
<evidence type="ECO:0000259" key="5">
    <source>
        <dbReference type="Pfam" id="PF00561"/>
    </source>
</evidence>
<dbReference type="EMBL" id="JRMP02000003">
    <property type="protein sequence ID" value="TLD95283.1"/>
    <property type="molecule type" value="Genomic_DNA"/>
</dbReference>
<keyword evidence="2" id="KW-0028">Amino-acid biosynthesis</keyword>
<reference evidence="7" key="3">
    <citation type="submission" date="2018-04" db="EMBL/GenBank/DDBJ databases">
        <authorList>
            <person name="Sheh A."/>
            <person name="Shen Z."/>
            <person name="Mannion A.J."/>
            <person name="Fox J.G."/>
        </authorList>
    </citation>
    <scope>NUCLEOTIDE SEQUENCE</scope>
    <source>
        <strain evidence="7">MIT 97-6194</strain>
    </source>
</reference>
<comment type="catalytic activity">
    <reaction evidence="2">
        <text>L-homoserine + acetyl-CoA = O-acetyl-L-homoserine + CoA</text>
        <dbReference type="Rhea" id="RHEA:13701"/>
        <dbReference type="ChEBI" id="CHEBI:57287"/>
        <dbReference type="ChEBI" id="CHEBI:57288"/>
        <dbReference type="ChEBI" id="CHEBI:57476"/>
        <dbReference type="ChEBI" id="CHEBI:57716"/>
        <dbReference type="EC" id="2.3.1.31"/>
    </reaction>
</comment>
<proteinExistence type="inferred from homology"/>
<dbReference type="GO" id="GO:0005737">
    <property type="term" value="C:cytoplasm"/>
    <property type="evidence" value="ECO:0007669"/>
    <property type="project" value="UniProtKB-SubCell"/>
</dbReference>
<feature type="compositionally biased region" description="Polar residues" evidence="4">
    <location>
        <begin position="8"/>
        <end position="24"/>
    </location>
</feature>
<dbReference type="PANTHER" id="PTHR32268:SF11">
    <property type="entry name" value="HOMOSERINE O-ACETYLTRANSFERASE"/>
    <property type="match status" value="1"/>
</dbReference>
<evidence type="ECO:0000256" key="2">
    <source>
        <dbReference type="HAMAP-Rule" id="MF_00296"/>
    </source>
</evidence>
<evidence type="ECO:0000256" key="4">
    <source>
        <dbReference type="SAM" id="MobiDB-lite"/>
    </source>
</evidence>
<evidence type="ECO:0000313" key="6">
    <source>
        <dbReference type="EMBL" id="MWV70334.1"/>
    </source>
</evidence>
<feature type="binding site" evidence="2">
    <location>
        <position position="387"/>
    </location>
    <ligand>
        <name>substrate</name>
    </ligand>
</feature>
<feature type="active site" description="Nucleophile" evidence="2 3">
    <location>
        <position position="187"/>
    </location>
</feature>
<dbReference type="InterPro" id="IPR029058">
    <property type="entry name" value="AB_hydrolase_fold"/>
</dbReference>
<keyword evidence="2" id="KW-0486">Methionine biosynthesis</keyword>
<dbReference type="EC" id="2.3.1.31" evidence="2"/>
<evidence type="ECO:0000313" key="9">
    <source>
        <dbReference type="Proteomes" id="UP000477070"/>
    </source>
</evidence>
<dbReference type="NCBIfam" id="TIGR01392">
    <property type="entry name" value="homoserO_Ac_trn"/>
    <property type="match status" value="1"/>
</dbReference>
<keyword evidence="1 2" id="KW-0808">Transferase</keyword>
<dbReference type="RefSeq" id="WP_081948325.1">
    <property type="nucleotide sequence ID" value="NZ_JRMP02000003.1"/>
</dbReference>
<dbReference type="UniPathway" id="UPA00051">
    <property type="reaction ID" value="UER00074"/>
</dbReference>
<keyword evidence="2 7" id="KW-0012">Acyltransferase</keyword>
<gene>
    <name evidence="2" type="primary">metXA</name>
    <name evidence="6" type="ORF">DCO61_10070</name>
    <name evidence="7" type="ORF">LS64_002725</name>
</gene>
<sequence>MCKDSKNIARQNNDSNIESITQSSKNPNFIESKLQDSKLNLQTHTKTFTSALYLTSGRILEPTSIIYETYGELNENKNNAILVMHALTGSHHAAGQYPHDKKRGWWDDMIGSGKPINTDKYFVICANVIGSCYGSTSPISPVFGSFGDNDYYRFKFPVITIQDMVKAIKILLNSLGIEHLRAVIGGSMGGMQTLSFAILYPKSADMFIPISMSYESNPQIIMINKIMREIIMLDPSFKNGNYEINSGILPEFKGLQVARMLGFSQYISLTTMQKKFARNYVANDGEFDILGRYEIERYLDYNGANFVKYFDPLCYLYLIRALSMYDASLGFDSLDSALSQIKSPLHLITFSGDNMFPISEMQELKVRLDSMNRPATYHNIQSDYGHDSFLVEVAKYGNLINDLIESKVNFKG</sequence>
<comment type="subunit">
    <text evidence="2">Homodimer.</text>
</comment>
<protein>
    <recommendedName>
        <fullName evidence="2">Homoserine O-acetyltransferase</fullName>
        <shortName evidence="2">HAT</shortName>
        <ecNumber evidence="2">2.3.1.31</ecNumber>
    </recommendedName>
    <alternativeName>
        <fullName evidence="2">Homoserine transacetylase</fullName>
        <shortName evidence="2">HTA</shortName>
    </alternativeName>
</protein>
<reference evidence="7 8" key="2">
    <citation type="journal article" date="2016" name="Infect. Immun.">
        <title>Helicobacter saguini, a Novel Helicobacter Isolated from Cotton-Top Tamarins with Ulcerative Colitis, Has Proinflammatory Properties and Induces Typhlocolitis and Dysplasia in Gnotobiotic IL-10-/- Mice.</title>
        <authorList>
            <person name="Shen Z."/>
            <person name="Mannion A."/>
            <person name="Whary M.T."/>
            <person name="Muthupalani S."/>
            <person name="Sheh A."/>
            <person name="Feng Y."/>
            <person name="Gong G."/>
            <person name="Vandamme P."/>
            <person name="Holcombe H.R."/>
            <person name="Paster B.J."/>
            <person name="Fox J.G."/>
        </authorList>
    </citation>
    <scope>NUCLEOTIDE SEQUENCE [LARGE SCALE GENOMIC DNA]</scope>
    <source>
        <strain evidence="7 8">MIT 97-6194</strain>
    </source>
</reference>
<reference evidence="6 9" key="4">
    <citation type="submission" date="2019-12" db="EMBL/GenBank/DDBJ databases">
        <title>Multi-Generational Helicobacter saguini Isolates.</title>
        <authorList>
            <person name="Mannion A."/>
            <person name="Shen Z."/>
            <person name="Fox J.G."/>
        </authorList>
    </citation>
    <scope>NUCLEOTIDE SEQUENCE [LARGE SCALE GENOMIC DNA]</scope>
    <source>
        <strain evidence="6">16-048</strain>
        <strain evidence="9">16-048 (F4)</strain>
    </source>
</reference>
<feature type="active site" evidence="2 3">
    <location>
        <position position="386"/>
    </location>
</feature>
<keyword evidence="2" id="KW-0963">Cytoplasm</keyword>
<feature type="active site" evidence="2 3">
    <location>
        <position position="353"/>
    </location>
</feature>
<dbReference type="SUPFAM" id="SSF53474">
    <property type="entry name" value="alpha/beta-Hydrolases"/>
    <property type="match status" value="1"/>
</dbReference>
<dbReference type="GO" id="GO:0009086">
    <property type="term" value="P:methionine biosynthetic process"/>
    <property type="evidence" value="ECO:0007669"/>
    <property type="project" value="UniProtKB-UniRule"/>
</dbReference>
<dbReference type="PIRSF" id="PIRSF000443">
    <property type="entry name" value="Homoser_Ac_trans"/>
    <property type="match status" value="1"/>
</dbReference>
<accession>A0A347W673</accession>
<dbReference type="GO" id="GO:0009092">
    <property type="term" value="P:homoserine metabolic process"/>
    <property type="evidence" value="ECO:0007669"/>
    <property type="project" value="TreeGrafter"/>
</dbReference>
<dbReference type="PANTHER" id="PTHR32268">
    <property type="entry name" value="HOMOSERINE O-ACETYLTRANSFERASE"/>
    <property type="match status" value="1"/>
</dbReference>
<dbReference type="STRING" id="1548018.LS64_08010"/>
<dbReference type="Proteomes" id="UP000477070">
    <property type="component" value="Unassembled WGS sequence"/>
</dbReference>
<dbReference type="EMBL" id="QBIU01000002">
    <property type="protein sequence ID" value="MWV70334.1"/>
    <property type="molecule type" value="Genomic_DNA"/>
</dbReference>
<evidence type="ECO:0000256" key="1">
    <source>
        <dbReference type="ARBA" id="ARBA00022679"/>
    </source>
</evidence>
<comment type="similarity">
    <text evidence="2">Belongs to the AB hydrolase superfamily. MetX family.</text>
</comment>
<feature type="binding site" evidence="2">
    <location>
        <position position="259"/>
    </location>
    <ligand>
        <name>substrate</name>
    </ligand>
</feature>
<keyword evidence="8" id="KW-1185">Reference proteome</keyword>
<comment type="caution">
    <text evidence="7">The sequence shown here is derived from an EMBL/GenBank/DDBJ whole genome shotgun (WGS) entry which is preliminary data.</text>
</comment>
<dbReference type="AlphaFoldDB" id="A0A347W673"/>
<evidence type="ECO:0000256" key="3">
    <source>
        <dbReference type="PIRSR" id="PIRSR000443-1"/>
    </source>
</evidence>
<evidence type="ECO:0000313" key="8">
    <source>
        <dbReference type="Proteomes" id="UP000029714"/>
    </source>
</evidence>
<dbReference type="OrthoDB" id="9800754at2"/>
<dbReference type="GO" id="GO:0004414">
    <property type="term" value="F:homoserine O-acetyltransferase activity"/>
    <property type="evidence" value="ECO:0007669"/>
    <property type="project" value="UniProtKB-UniRule"/>
</dbReference>
<feature type="region of interest" description="Disordered" evidence="4">
    <location>
        <begin position="1"/>
        <end position="24"/>
    </location>
</feature>
<dbReference type="HAMAP" id="MF_00296">
    <property type="entry name" value="MetX_acyltransf"/>
    <property type="match status" value="1"/>
</dbReference>
<comment type="pathway">
    <text evidence="2">Amino-acid biosynthesis; L-methionine biosynthesis via de novo pathway; O-acetyl-L-homoserine from L-homoserine: step 1/1.</text>
</comment>
<organism evidence="7 8">
    <name type="scientific">Helicobacter saguini</name>
    <dbReference type="NCBI Taxonomy" id="1548018"/>
    <lineage>
        <taxon>Bacteria</taxon>
        <taxon>Pseudomonadati</taxon>
        <taxon>Campylobacterota</taxon>
        <taxon>Epsilonproteobacteria</taxon>
        <taxon>Campylobacterales</taxon>
        <taxon>Helicobacteraceae</taxon>
        <taxon>Helicobacter</taxon>
    </lineage>
</organism>
<reference evidence="7 8" key="1">
    <citation type="journal article" date="2014" name="Genome Announc.">
        <title>Draft genome sequences of eight enterohepatic helicobacter species isolated from both laboratory and wild rodents.</title>
        <authorList>
            <person name="Sheh A."/>
            <person name="Shen Z."/>
            <person name="Fox J.G."/>
        </authorList>
    </citation>
    <scope>NUCLEOTIDE SEQUENCE [LARGE SCALE GENOMIC DNA]</scope>
    <source>
        <strain evidence="7 8">MIT 97-6194</strain>
    </source>
</reference>
<dbReference type="Gene3D" id="3.40.50.1820">
    <property type="entry name" value="alpha/beta hydrolase"/>
    <property type="match status" value="1"/>
</dbReference>
<dbReference type="Gene3D" id="1.10.1740.110">
    <property type="match status" value="1"/>
</dbReference>
<dbReference type="InterPro" id="IPR008220">
    <property type="entry name" value="HAT_MetX-like"/>
</dbReference>
<dbReference type="NCBIfam" id="NF001209">
    <property type="entry name" value="PRK00175.1"/>
    <property type="match status" value="1"/>
</dbReference>